<proteinExistence type="predicted"/>
<keyword evidence="1" id="KW-0880">Kelch repeat</keyword>
<dbReference type="Proteomes" id="UP000095283">
    <property type="component" value="Unplaced"/>
</dbReference>
<evidence type="ECO:0000313" key="8">
    <source>
        <dbReference type="WBParaSite" id="Hba_05922"/>
    </source>
</evidence>
<dbReference type="PROSITE" id="PS51421">
    <property type="entry name" value="RAS"/>
    <property type="match status" value="1"/>
</dbReference>
<keyword evidence="4" id="KW-0812">Transmembrane</keyword>
<evidence type="ECO:0000256" key="3">
    <source>
        <dbReference type="ARBA" id="ARBA00023180"/>
    </source>
</evidence>
<dbReference type="SMART" id="SM00181">
    <property type="entry name" value="EGF"/>
    <property type="match status" value="3"/>
</dbReference>
<dbReference type="PRINTS" id="PR00449">
    <property type="entry name" value="RASTRNSFRMNG"/>
</dbReference>
<dbReference type="InterPro" id="IPR016201">
    <property type="entry name" value="PSI"/>
</dbReference>
<feature type="domain" description="SOCS box" evidence="6">
    <location>
        <begin position="134"/>
        <end position="179"/>
    </location>
</feature>
<evidence type="ECO:0000256" key="1">
    <source>
        <dbReference type="ARBA" id="ARBA00022441"/>
    </source>
</evidence>
<keyword evidence="5" id="KW-0732">Signal</keyword>
<dbReference type="Gene3D" id="3.40.50.300">
    <property type="entry name" value="P-loop containing nucleotide triphosphate hydrolases"/>
    <property type="match status" value="1"/>
</dbReference>
<dbReference type="Pfam" id="PF24981">
    <property type="entry name" value="Beta-prop_ATRN-LZTR1"/>
    <property type="match status" value="2"/>
</dbReference>
<dbReference type="GO" id="GO:0005525">
    <property type="term" value="F:GTP binding"/>
    <property type="evidence" value="ECO:0007669"/>
    <property type="project" value="InterPro"/>
</dbReference>
<dbReference type="InterPro" id="IPR051568">
    <property type="entry name" value="LZTR1/Attractin"/>
</dbReference>
<dbReference type="SMART" id="SM00175">
    <property type="entry name" value="RAB"/>
    <property type="match status" value="1"/>
</dbReference>
<dbReference type="AlphaFoldDB" id="A0A1I7WLI1"/>
<dbReference type="InterPro" id="IPR000742">
    <property type="entry name" value="EGF"/>
</dbReference>
<dbReference type="InterPro" id="IPR056737">
    <property type="entry name" value="Beta-prop_ATRN-MKLN-like"/>
</dbReference>
<sequence length="1065" mass="120584">MLFLLFLLVMQQWNHTFLYSPDGPTTTTILLDGKPVTLHLWDTSGQGRFSTVLRNQARGAHGLLIMYDITNKWSFDGVKRWLKEVDEHAPGLPKVLIGNRLHLEFNRTVHSREALTFAKKHKMEHYEVKQVNCRVEYPFLLFMLSLVMSLQDLCCRVIIRNVKSVHILDRLPIPINLQDQSLSTACDRHCYNGVCLNGTCVCSKGWVGSQCDHCYGRINDLAMNLNGFNITYEFDKCPYNCYAHGVCKNQRCNCDKNYTGDYCDMQICTDEDNGQPGPCQPGKCEKRKCSCPAQLHGEFCQSPKSTSVWDRIPMTNSIAGRASHASVMIDDTIWTIAEGNFRPKPTYDHTVVRYKTKLYMFGGVSNRQNITNELWSFDMQLRIWNPEVSNNKDLMRQVTGVLEIQRIRYMDDLGILQYNMNSTMGFLTMTKSHVLIFRGMMNLPPSGVQLFLHTATIMNGLMIVVGGNGYNVSQLRSKQECFSSMVQAYDIACKQWFNISTSGGQWRRYGHTAVATKNELFILGGFNGRMLNDIWRFTPAKCSSAGRPEECRSLIDGVKCVFAHGACVNFDPFVSYKPSFLSFIKNESPKTMLECRNTSLRLALQVCEEQTECVSCTSESGCGWCSSGDQCLPNDGECVDGQVCFIQLTLLRKEQHDREMDRVATSNLPLRLTMASSSLSSGQNLSQCPLPCAKHYNCEDCLQQTRCMWCPSTSSVTDILFVLHRMCAEFVRIIQLVSTVRCAHPAIMEIRETAIAVQVNIFLMLIFQTSFFNKYFTVKSVKSVIRNTMGHHETEPHAFVSRSNLNTFLVCFVKYISNHINFSDELSVDFIFTFKLKNEERDKHANEIYLFSMPHKKDTDVTFQISCDGASHALVALNLTSSLFEGRLNTPKRMMLNTTCDSKGFRRVYVASDPTFAFGTDANTTFFIFYRCFIVLLVVAGLLWMIKLRIEVYRRNQRRIDEIEHVSFAICSVSGSAQGPTPLSVEPCSNYKCGVFTLAVRLPTGGRATTPNGTSGLAVASALCLLTPAQLGVLQAPDNSENKNNRKTNLRRYIPFLRRRETDSS</sequence>
<evidence type="ECO:0000256" key="2">
    <source>
        <dbReference type="ARBA" id="ARBA00022737"/>
    </source>
</evidence>
<reference evidence="8" key="1">
    <citation type="submission" date="2016-11" db="UniProtKB">
        <authorList>
            <consortium name="WormBaseParasite"/>
        </authorList>
    </citation>
    <scope>IDENTIFICATION</scope>
</reference>
<dbReference type="InterPro" id="IPR001496">
    <property type="entry name" value="SOCS_box"/>
</dbReference>
<dbReference type="GO" id="GO:0003924">
    <property type="term" value="F:GTPase activity"/>
    <property type="evidence" value="ECO:0007669"/>
    <property type="project" value="InterPro"/>
</dbReference>
<dbReference type="PANTHER" id="PTHR46376:SF2">
    <property type="entry name" value="DISTRACTED, ISOFORM B"/>
    <property type="match status" value="1"/>
</dbReference>
<evidence type="ECO:0000313" key="7">
    <source>
        <dbReference type="Proteomes" id="UP000095283"/>
    </source>
</evidence>
<dbReference type="SMART" id="SM00174">
    <property type="entry name" value="RHO"/>
    <property type="match status" value="1"/>
</dbReference>
<dbReference type="FunFam" id="3.40.50.300:FF:001447">
    <property type="entry name" value="Ras-related protein Rab-1B"/>
    <property type="match status" value="1"/>
</dbReference>
<keyword evidence="4" id="KW-1133">Transmembrane helix</keyword>
<dbReference type="InterPro" id="IPR015915">
    <property type="entry name" value="Kelch-typ_b-propeller"/>
</dbReference>
<dbReference type="WBParaSite" id="Hba_05922">
    <property type="protein sequence ID" value="Hba_05922"/>
    <property type="gene ID" value="Hba_05922"/>
</dbReference>
<dbReference type="Pfam" id="PF00071">
    <property type="entry name" value="Ras"/>
    <property type="match status" value="1"/>
</dbReference>
<feature type="signal peptide" evidence="5">
    <location>
        <begin position="1"/>
        <end position="18"/>
    </location>
</feature>
<dbReference type="InterPro" id="IPR056732">
    <property type="entry name" value="GBD_ATRN"/>
</dbReference>
<accession>A0A1I7WLI1</accession>
<keyword evidence="4" id="KW-0472">Membrane</keyword>
<dbReference type="PROSITE" id="PS51419">
    <property type="entry name" value="RAB"/>
    <property type="match status" value="1"/>
</dbReference>
<dbReference type="GO" id="GO:0005794">
    <property type="term" value="C:Golgi apparatus"/>
    <property type="evidence" value="ECO:0007669"/>
    <property type="project" value="TreeGrafter"/>
</dbReference>
<dbReference type="Pfam" id="PF24972">
    <property type="entry name" value="GBD_ATRN"/>
    <property type="match status" value="1"/>
</dbReference>
<keyword evidence="2" id="KW-0677">Repeat</keyword>
<dbReference type="SUPFAM" id="SSF52540">
    <property type="entry name" value="P-loop containing nucleoside triphosphate hydrolases"/>
    <property type="match status" value="1"/>
</dbReference>
<organism evidence="7 8">
    <name type="scientific">Heterorhabditis bacteriophora</name>
    <name type="common">Entomopathogenic nematode worm</name>
    <dbReference type="NCBI Taxonomy" id="37862"/>
    <lineage>
        <taxon>Eukaryota</taxon>
        <taxon>Metazoa</taxon>
        <taxon>Ecdysozoa</taxon>
        <taxon>Nematoda</taxon>
        <taxon>Chromadorea</taxon>
        <taxon>Rhabditida</taxon>
        <taxon>Rhabditina</taxon>
        <taxon>Rhabditomorpha</taxon>
        <taxon>Strongyloidea</taxon>
        <taxon>Heterorhabditidae</taxon>
        <taxon>Heterorhabditis</taxon>
    </lineage>
</organism>
<name>A0A1I7WLI1_HETBA</name>
<dbReference type="InterPro" id="IPR001806">
    <property type="entry name" value="Small_GTPase"/>
</dbReference>
<dbReference type="SUPFAM" id="SSF117281">
    <property type="entry name" value="Kelch motif"/>
    <property type="match status" value="1"/>
</dbReference>
<evidence type="ECO:0000256" key="4">
    <source>
        <dbReference type="SAM" id="Phobius"/>
    </source>
</evidence>
<evidence type="ECO:0000259" key="6">
    <source>
        <dbReference type="PROSITE" id="PS50225"/>
    </source>
</evidence>
<protein>
    <submittedName>
        <fullName evidence="8">SOCS box domain-containing protein</fullName>
    </submittedName>
</protein>
<keyword evidence="3" id="KW-0325">Glycoprotein</keyword>
<dbReference type="InterPro" id="IPR027417">
    <property type="entry name" value="P-loop_NTPase"/>
</dbReference>
<feature type="transmembrane region" description="Helical" evidence="4">
    <location>
        <begin position="928"/>
        <end position="946"/>
    </location>
</feature>
<dbReference type="Gene3D" id="2.10.25.10">
    <property type="entry name" value="Laminin"/>
    <property type="match status" value="2"/>
</dbReference>
<keyword evidence="7" id="KW-1185">Reference proteome</keyword>
<dbReference type="Gene3D" id="2.120.10.80">
    <property type="entry name" value="Kelch-type beta propeller"/>
    <property type="match status" value="2"/>
</dbReference>
<dbReference type="PROSITE" id="PS00022">
    <property type="entry name" value="EGF_1"/>
    <property type="match status" value="1"/>
</dbReference>
<evidence type="ECO:0000256" key="5">
    <source>
        <dbReference type="SAM" id="SignalP"/>
    </source>
</evidence>
<dbReference type="SMART" id="SM00173">
    <property type="entry name" value="RAS"/>
    <property type="match status" value="1"/>
</dbReference>
<feature type="chain" id="PRO_5009310722" evidence="5">
    <location>
        <begin position="19"/>
        <end position="1065"/>
    </location>
</feature>
<dbReference type="SMART" id="SM00423">
    <property type="entry name" value="PSI"/>
    <property type="match status" value="2"/>
</dbReference>
<dbReference type="PANTHER" id="PTHR46376">
    <property type="entry name" value="LEUCINE-ZIPPER-LIKE TRANSCRIPTIONAL REGULATOR 1"/>
    <property type="match status" value="1"/>
</dbReference>
<dbReference type="PROSITE" id="PS50225">
    <property type="entry name" value="SOCS"/>
    <property type="match status" value="1"/>
</dbReference>